<gene>
    <name evidence="3" type="primary">NCS2</name>
    <name evidence="3" type="synonym">CTU2</name>
    <name evidence="4" type="ORF">PPACK8108_LOCUS10599</name>
</gene>
<organism evidence="4 5">
    <name type="scientific">Phakopsora pachyrhizi</name>
    <name type="common">Asian soybean rust disease fungus</name>
    <dbReference type="NCBI Taxonomy" id="170000"/>
    <lineage>
        <taxon>Eukaryota</taxon>
        <taxon>Fungi</taxon>
        <taxon>Dikarya</taxon>
        <taxon>Basidiomycota</taxon>
        <taxon>Pucciniomycotina</taxon>
        <taxon>Pucciniomycetes</taxon>
        <taxon>Pucciniales</taxon>
        <taxon>Phakopsoraceae</taxon>
        <taxon>Phakopsora</taxon>
    </lineage>
</organism>
<dbReference type="HAMAP" id="MF_03054">
    <property type="entry name" value="CTU2"/>
    <property type="match status" value="1"/>
</dbReference>
<dbReference type="GO" id="GO:0016783">
    <property type="term" value="F:sulfurtransferase activity"/>
    <property type="evidence" value="ECO:0007669"/>
    <property type="project" value="TreeGrafter"/>
</dbReference>
<dbReference type="AlphaFoldDB" id="A0AAV0B0F9"/>
<dbReference type="Pfam" id="PF10288">
    <property type="entry name" value="CTU2"/>
    <property type="match status" value="1"/>
</dbReference>
<dbReference type="GO" id="GO:0016779">
    <property type="term" value="F:nucleotidyltransferase activity"/>
    <property type="evidence" value="ECO:0007669"/>
    <property type="project" value="UniProtKB-UniRule"/>
</dbReference>
<comment type="pathway">
    <text evidence="3">tRNA modification; 5-methoxycarbonylmethyl-2-thiouridine-tRNA biosynthesis.</text>
</comment>
<name>A0AAV0B0F9_PHAPC</name>
<evidence type="ECO:0000313" key="4">
    <source>
        <dbReference type="EMBL" id="CAH7675576.1"/>
    </source>
</evidence>
<evidence type="ECO:0000313" key="5">
    <source>
        <dbReference type="Proteomes" id="UP001153365"/>
    </source>
</evidence>
<dbReference type="Proteomes" id="UP001153365">
    <property type="component" value="Unassembled WGS sequence"/>
</dbReference>
<protein>
    <recommendedName>
        <fullName evidence="3">Cytoplasmic tRNA 2-thiolation protein 2</fullName>
    </recommendedName>
</protein>
<dbReference type="InterPro" id="IPR019407">
    <property type="entry name" value="CTU2"/>
</dbReference>
<proteinExistence type="inferred from homology"/>
<comment type="subcellular location">
    <subcellularLocation>
        <location evidence="3">Cytoplasm</location>
    </subcellularLocation>
</comment>
<evidence type="ECO:0000256" key="3">
    <source>
        <dbReference type="HAMAP-Rule" id="MF_03054"/>
    </source>
</evidence>
<dbReference type="GO" id="GO:0005829">
    <property type="term" value="C:cytosol"/>
    <property type="evidence" value="ECO:0007669"/>
    <property type="project" value="TreeGrafter"/>
</dbReference>
<accession>A0AAV0B0F9</accession>
<keyword evidence="5" id="KW-1185">Reference proteome</keyword>
<dbReference type="PANTHER" id="PTHR20882:SF14">
    <property type="entry name" value="CYTOPLASMIC TRNA 2-THIOLATION PROTEIN 2"/>
    <property type="match status" value="1"/>
</dbReference>
<dbReference type="GO" id="GO:0032447">
    <property type="term" value="P:protein urmylation"/>
    <property type="evidence" value="ECO:0007669"/>
    <property type="project" value="UniProtKB-UniRule"/>
</dbReference>
<comment type="similarity">
    <text evidence="3">Belongs to the CTU2/NCS2 family.</text>
</comment>
<sequence>MNDRCIKCQTDIIDVIIRNSKWCRKCFVDQINIKFFQGIKPAKEFCRPLKESKKTPTDFGSILIHFKNDLSSIVLLELLKKYLENNEARSTERWKSPIDFYSIEVAWVELGSASELLSFKTSNEELIERLDSLTTQEGSNANVGSKRSKASEIKQIVESFGFKFVLIKLDDLFPCGEKLTTKNSQPVPKKLFVNISNSSLPLKLTEELPSRNSTPLQELLKPLSNTSRVSFIESLVSKSLMNFCSSSKTRNKVLVKPTNSTEMSIDTLSGVSLGGGWNLTELIGSTSNVNDVLICRPLSLIVNLELKHYLRLTQPSRLEGYTFSTPNLNTKKTDIKSLVKDFVIRLEEDYPMTSSVINQTANKIGQNHDESKESSLNNSLAENNEVINKFSKKLNVRFVICKPCDKKSDDWKKAITLDSNDDIYHSKRKTEEDSKSAVKYVQTTTSVTRNLNQSLCYLCLVMIRDREKSYLNKRKVVDGDDKHWIELPSYVYDQISEYILVD</sequence>
<dbReference type="Gene3D" id="3.40.50.620">
    <property type="entry name" value="HUPs"/>
    <property type="match status" value="1"/>
</dbReference>
<evidence type="ECO:0000256" key="1">
    <source>
        <dbReference type="ARBA" id="ARBA00022490"/>
    </source>
</evidence>
<dbReference type="GO" id="GO:0000049">
    <property type="term" value="F:tRNA binding"/>
    <property type="evidence" value="ECO:0007669"/>
    <property type="project" value="InterPro"/>
</dbReference>
<keyword evidence="1 3" id="KW-0963">Cytoplasm</keyword>
<keyword evidence="2 3" id="KW-0819">tRNA processing</keyword>
<dbReference type="GO" id="GO:0002143">
    <property type="term" value="P:tRNA wobble position uridine thiolation"/>
    <property type="evidence" value="ECO:0007669"/>
    <property type="project" value="TreeGrafter"/>
</dbReference>
<reference evidence="4" key="1">
    <citation type="submission" date="2022-06" db="EMBL/GenBank/DDBJ databases">
        <authorList>
            <consortium name="SYNGENTA / RWTH Aachen University"/>
        </authorList>
    </citation>
    <scope>NUCLEOTIDE SEQUENCE</scope>
</reference>
<comment type="function">
    <text evidence="3">Plays a central role in 2-thiolation of mcm(5)S(2)U at tRNA wobble positions of tRNA(Lys), tRNA(Glu) and tRNA(Gln). May act by forming a heterodimer with NCS6 that ligates sulfur from thiocarboxylated URM1 onto the uridine of tRNAs at wobble position. Prior mcm(5) tRNA modification by the elongator complex is required for 2-thiolation. May also be involved in protein urmylation.</text>
</comment>
<evidence type="ECO:0000256" key="2">
    <source>
        <dbReference type="ARBA" id="ARBA00022694"/>
    </source>
</evidence>
<dbReference type="InterPro" id="IPR014729">
    <property type="entry name" value="Rossmann-like_a/b/a_fold"/>
</dbReference>
<dbReference type="PANTHER" id="PTHR20882">
    <property type="entry name" value="CYTOPLASMIC TRNA 2-THIOLATION PROTEIN 2"/>
    <property type="match status" value="1"/>
</dbReference>
<dbReference type="EMBL" id="CALTRL010002370">
    <property type="protein sequence ID" value="CAH7675576.1"/>
    <property type="molecule type" value="Genomic_DNA"/>
</dbReference>
<comment type="caution">
    <text evidence="4">The sequence shown here is derived from an EMBL/GenBank/DDBJ whole genome shotgun (WGS) entry which is preliminary data.</text>
</comment>